<reference evidence="1 2" key="1">
    <citation type="submission" date="2021-07" db="EMBL/GenBank/DDBJ databases">
        <title>Actinomadura sp. PM05-2 isolated from lichen.</title>
        <authorList>
            <person name="Somphong A."/>
            <person name="Phongsopitanun W."/>
            <person name="Tanasupawat S."/>
            <person name="Peongsungnone V."/>
        </authorList>
    </citation>
    <scope>NUCLEOTIDE SEQUENCE [LARGE SCALE GENOMIC DNA]</scope>
    <source>
        <strain evidence="1 2">PM05-2</strain>
    </source>
</reference>
<name>A0ABS7FRG9_9ACTN</name>
<organism evidence="1 2">
    <name type="scientific">Actinomadura parmotrematis</name>
    <dbReference type="NCBI Taxonomy" id="2864039"/>
    <lineage>
        <taxon>Bacteria</taxon>
        <taxon>Bacillati</taxon>
        <taxon>Actinomycetota</taxon>
        <taxon>Actinomycetes</taxon>
        <taxon>Streptosporangiales</taxon>
        <taxon>Thermomonosporaceae</taxon>
        <taxon>Actinomadura</taxon>
    </lineage>
</organism>
<accession>A0ABS7FRG9</accession>
<evidence type="ECO:0000313" key="2">
    <source>
        <dbReference type="Proteomes" id="UP000774570"/>
    </source>
</evidence>
<sequence length="83" mass="9533">MTRDGEDSTTRVDHPFDSYFARKYYRAGQVSGALSVLLNVLEARDVRLSAEQRKRVVECDDLEQLRDWLVRAANAVRADEIFA</sequence>
<keyword evidence="2" id="KW-1185">Reference proteome</keyword>
<comment type="caution">
    <text evidence="1">The sequence shown here is derived from an EMBL/GenBank/DDBJ whole genome shotgun (WGS) entry which is preliminary data.</text>
</comment>
<gene>
    <name evidence="1" type="ORF">K1Y72_07175</name>
</gene>
<dbReference type="Proteomes" id="UP000774570">
    <property type="component" value="Unassembled WGS sequence"/>
</dbReference>
<protein>
    <submittedName>
        <fullName evidence="1">Uncharacterized protein</fullName>
    </submittedName>
</protein>
<dbReference type="EMBL" id="JAIBOA010000003">
    <property type="protein sequence ID" value="MBW8482142.1"/>
    <property type="molecule type" value="Genomic_DNA"/>
</dbReference>
<evidence type="ECO:0000313" key="1">
    <source>
        <dbReference type="EMBL" id="MBW8482142.1"/>
    </source>
</evidence>
<dbReference type="RefSeq" id="WP_220164427.1">
    <property type="nucleotide sequence ID" value="NZ_JAIBOA010000003.1"/>
</dbReference>
<proteinExistence type="predicted"/>